<evidence type="ECO:0000256" key="1">
    <source>
        <dbReference type="ARBA" id="ARBA00011076"/>
    </source>
</evidence>
<dbReference type="SUPFAM" id="SSF56601">
    <property type="entry name" value="beta-lactamase/transpeptidase-like"/>
    <property type="match status" value="1"/>
</dbReference>
<evidence type="ECO:0000256" key="6">
    <source>
        <dbReference type="HAMAP-Rule" id="MF_00313"/>
    </source>
</evidence>
<dbReference type="InterPro" id="IPR015868">
    <property type="entry name" value="Glutaminase"/>
</dbReference>
<keyword evidence="6" id="KW-0007">Acetylation</keyword>
<feature type="binding site" evidence="6">
    <location>
        <position position="114"/>
    </location>
    <ligand>
        <name>substrate</name>
    </ligand>
</feature>
<feature type="binding site" evidence="6">
    <location>
        <position position="242"/>
    </location>
    <ligand>
        <name>substrate</name>
    </ligand>
</feature>
<dbReference type="GO" id="GO:0006537">
    <property type="term" value="P:glutamate biosynthetic process"/>
    <property type="evidence" value="ECO:0007669"/>
    <property type="project" value="TreeGrafter"/>
</dbReference>
<reference evidence="7" key="2">
    <citation type="submission" date="2021-09" db="EMBL/GenBank/DDBJ databases">
        <authorList>
            <person name="Gilroy R."/>
        </authorList>
    </citation>
    <scope>NUCLEOTIDE SEQUENCE</scope>
    <source>
        <strain evidence="7">CHK189-29639</strain>
    </source>
</reference>
<feature type="binding site" evidence="6">
    <location>
        <position position="62"/>
    </location>
    <ligand>
        <name>substrate</name>
    </ligand>
</feature>
<dbReference type="Gene3D" id="3.40.710.10">
    <property type="entry name" value="DD-peptidase/beta-lactamase superfamily"/>
    <property type="match status" value="1"/>
</dbReference>
<protein>
    <recommendedName>
        <fullName evidence="3 6">Glutaminase</fullName>
        <ecNumber evidence="3 6">3.5.1.2</ecNumber>
    </recommendedName>
</protein>
<comment type="similarity">
    <text evidence="1 6">Belongs to the glutaminase family.</text>
</comment>
<feature type="binding site" evidence="6">
    <location>
        <position position="159"/>
    </location>
    <ligand>
        <name>substrate</name>
    </ligand>
</feature>
<gene>
    <name evidence="6 7" type="primary">glsA</name>
    <name evidence="7" type="ORF">K8V06_05210</name>
</gene>
<organism evidence="7 8">
    <name type="scientific">Ligilactobacillus salivarius</name>
    <dbReference type="NCBI Taxonomy" id="1624"/>
    <lineage>
        <taxon>Bacteria</taxon>
        <taxon>Bacillati</taxon>
        <taxon>Bacillota</taxon>
        <taxon>Bacilli</taxon>
        <taxon>Lactobacillales</taxon>
        <taxon>Lactobacillaceae</taxon>
        <taxon>Ligilactobacillus</taxon>
    </lineage>
</organism>
<dbReference type="Pfam" id="PF04960">
    <property type="entry name" value="Glutaminase"/>
    <property type="match status" value="1"/>
</dbReference>
<dbReference type="PANTHER" id="PTHR12544">
    <property type="entry name" value="GLUTAMINASE"/>
    <property type="match status" value="1"/>
</dbReference>
<reference evidence="7" key="1">
    <citation type="journal article" date="2021" name="PeerJ">
        <title>Extensive microbial diversity within the chicken gut microbiome revealed by metagenomics and culture.</title>
        <authorList>
            <person name="Gilroy R."/>
            <person name="Ravi A."/>
            <person name="Getino M."/>
            <person name="Pursley I."/>
            <person name="Horton D.L."/>
            <person name="Alikhan N.F."/>
            <person name="Baker D."/>
            <person name="Gharbi K."/>
            <person name="Hall N."/>
            <person name="Watson M."/>
            <person name="Adriaenssens E.M."/>
            <person name="Foster-Nyarko E."/>
            <person name="Jarju S."/>
            <person name="Secka A."/>
            <person name="Antonio M."/>
            <person name="Oren A."/>
            <person name="Chaudhuri R.R."/>
            <person name="La Ragione R."/>
            <person name="Hildebrand F."/>
            <person name="Pallen M.J."/>
        </authorList>
    </citation>
    <scope>NUCLEOTIDE SEQUENCE</scope>
    <source>
        <strain evidence="7">CHK189-29639</strain>
    </source>
</reference>
<dbReference type="NCBIfam" id="TIGR03814">
    <property type="entry name" value="Gln_ase"/>
    <property type="match status" value="1"/>
</dbReference>
<evidence type="ECO:0000256" key="2">
    <source>
        <dbReference type="ARBA" id="ARBA00011881"/>
    </source>
</evidence>
<evidence type="ECO:0000256" key="5">
    <source>
        <dbReference type="ARBA" id="ARBA00049534"/>
    </source>
</evidence>
<evidence type="ECO:0000313" key="7">
    <source>
        <dbReference type="EMBL" id="HJG15522.1"/>
    </source>
</evidence>
<name>A0A921ICS0_9LACO</name>
<dbReference type="Proteomes" id="UP000759256">
    <property type="component" value="Unassembled WGS sequence"/>
</dbReference>
<evidence type="ECO:0000256" key="3">
    <source>
        <dbReference type="ARBA" id="ARBA00012918"/>
    </source>
</evidence>
<evidence type="ECO:0000313" key="8">
    <source>
        <dbReference type="Proteomes" id="UP000759256"/>
    </source>
</evidence>
<feature type="binding site" evidence="6">
    <location>
        <position position="190"/>
    </location>
    <ligand>
        <name>substrate</name>
    </ligand>
</feature>
<comment type="catalytic activity">
    <reaction evidence="5 6">
        <text>L-glutamine + H2O = L-glutamate + NH4(+)</text>
        <dbReference type="Rhea" id="RHEA:15889"/>
        <dbReference type="ChEBI" id="CHEBI:15377"/>
        <dbReference type="ChEBI" id="CHEBI:28938"/>
        <dbReference type="ChEBI" id="CHEBI:29985"/>
        <dbReference type="ChEBI" id="CHEBI:58359"/>
        <dbReference type="EC" id="3.5.1.2"/>
    </reaction>
</comment>
<dbReference type="AlphaFoldDB" id="A0A921ICS0"/>
<proteinExistence type="inferred from homology"/>
<evidence type="ECO:0000256" key="4">
    <source>
        <dbReference type="ARBA" id="ARBA00022801"/>
    </source>
</evidence>
<accession>A0A921ICS0</accession>
<dbReference type="FunFam" id="3.40.710.10:FF:000005">
    <property type="entry name" value="Glutaminase"/>
    <property type="match status" value="1"/>
</dbReference>
<feature type="binding site" evidence="6">
    <location>
        <position position="166"/>
    </location>
    <ligand>
        <name>substrate</name>
    </ligand>
</feature>
<dbReference type="PANTHER" id="PTHR12544:SF29">
    <property type="entry name" value="GLUTAMINASE"/>
    <property type="match status" value="1"/>
</dbReference>
<dbReference type="EMBL" id="DYVK01000050">
    <property type="protein sequence ID" value="HJG15522.1"/>
    <property type="molecule type" value="Genomic_DNA"/>
</dbReference>
<dbReference type="EC" id="3.5.1.2" evidence="3 6"/>
<comment type="caution">
    <text evidence="7">The sequence shown here is derived from an EMBL/GenBank/DDBJ whole genome shotgun (WGS) entry which is preliminary data.</text>
</comment>
<keyword evidence="4 6" id="KW-0378">Hydrolase</keyword>
<dbReference type="GO" id="GO:0004359">
    <property type="term" value="F:glutaminase activity"/>
    <property type="evidence" value="ECO:0007669"/>
    <property type="project" value="UniProtKB-UniRule"/>
</dbReference>
<dbReference type="HAMAP" id="MF_00313">
    <property type="entry name" value="Glutaminase"/>
    <property type="match status" value="1"/>
</dbReference>
<feature type="binding site" evidence="6">
    <location>
        <position position="260"/>
    </location>
    <ligand>
        <name>substrate</name>
    </ligand>
</feature>
<comment type="subunit">
    <text evidence="2 6">Homotetramer.</text>
</comment>
<dbReference type="GO" id="GO:0006543">
    <property type="term" value="P:L-glutamine catabolic process"/>
    <property type="evidence" value="ECO:0007669"/>
    <property type="project" value="TreeGrafter"/>
</dbReference>
<sequence>MMTDLANLVTKNLPQVVKGHVATYIPALAEVEPEQLGIAIYNLEDGKISVAGDSDTYFAIESISKMITLLYSIETLGLDFVNSVVGSSQTGFSFDSNLNLEIEGGKKPLNPFVNSGAILMTSVIKDNESKSAFEQILDFTREICHDPYIKLNEEIFQSEQKTGNMNRSLAYYMKAKEILKANVEESLTTYFKQCSMMVTARSLANFGAVLANDGIKPWDNERIVSSSAATFTKSLMMTTGLYNASGIYSAKIGIPTKSGVGGGLVSSVPNKAGIGIFSPPLDEVGNSIAGLSLLEDISQEYQWDIFR</sequence>
<dbReference type="InterPro" id="IPR012338">
    <property type="entry name" value="Beta-lactam/transpept-like"/>
</dbReference>